<dbReference type="EMBL" id="KZ825468">
    <property type="protein sequence ID" value="PYI35738.1"/>
    <property type="molecule type" value="Genomic_DNA"/>
</dbReference>
<feature type="domain" description="Protein kinase" evidence="9">
    <location>
        <begin position="76"/>
        <end position="417"/>
    </location>
</feature>
<dbReference type="InterPro" id="IPR000719">
    <property type="entry name" value="Prot_kinase_dom"/>
</dbReference>
<dbReference type="Gene3D" id="1.10.510.10">
    <property type="entry name" value="Transferase(Phosphotransferase) domain 1"/>
    <property type="match status" value="1"/>
</dbReference>
<keyword evidence="6" id="KW-0067">ATP-binding</keyword>
<dbReference type="PROSITE" id="PS50011">
    <property type="entry name" value="PROTEIN_KINASE_DOM"/>
    <property type="match status" value="1"/>
</dbReference>
<dbReference type="GO" id="GO:0050684">
    <property type="term" value="P:regulation of mRNA processing"/>
    <property type="evidence" value="ECO:0007669"/>
    <property type="project" value="TreeGrafter"/>
</dbReference>
<keyword evidence="2" id="KW-0723">Serine/threonine-protein kinase</keyword>
<evidence type="ECO:0000256" key="1">
    <source>
        <dbReference type="ARBA" id="ARBA00012513"/>
    </source>
</evidence>
<evidence type="ECO:0000259" key="9">
    <source>
        <dbReference type="PROSITE" id="PS50011"/>
    </source>
</evidence>
<dbReference type="GO" id="GO:0000245">
    <property type="term" value="P:spliceosomal complex assembly"/>
    <property type="evidence" value="ECO:0007669"/>
    <property type="project" value="TreeGrafter"/>
</dbReference>
<evidence type="ECO:0000256" key="4">
    <source>
        <dbReference type="ARBA" id="ARBA00022741"/>
    </source>
</evidence>
<evidence type="ECO:0000256" key="3">
    <source>
        <dbReference type="ARBA" id="ARBA00022679"/>
    </source>
</evidence>
<dbReference type="SUPFAM" id="SSF56112">
    <property type="entry name" value="Protein kinase-like (PK-like)"/>
    <property type="match status" value="1"/>
</dbReference>
<dbReference type="AlphaFoldDB" id="A0A2V5IGA2"/>
<dbReference type="Proteomes" id="UP000248817">
    <property type="component" value="Unassembled WGS sequence"/>
</dbReference>
<keyword evidence="3" id="KW-0808">Transferase</keyword>
<keyword evidence="4" id="KW-0547">Nucleotide-binding</keyword>
<reference evidence="10 11" key="1">
    <citation type="submission" date="2018-02" db="EMBL/GenBank/DDBJ databases">
        <title>The genomes of Aspergillus section Nigri reveals drivers in fungal speciation.</title>
        <authorList>
            <consortium name="DOE Joint Genome Institute"/>
            <person name="Vesth T.C."/>
            <person name="Nybo J."/>
            <person name="Theobald S."/>
            <person name="Brandl J."/>
            <person name="Frisvad J.C."/>
            <person name="Nielsen K.F."/>
            <person name="Lyhne E.K."/>
            <person name="Kogle M.E."/>
            <person name="Kuo A."/>
            <person name="Riley R."/>
            <person name="Clum A."/>
            <person name="Nolan M."/>
            <person name="Lipzen A."/>
            <person name="Salamov A."/>
            <person name="Henrissat B."/>
            <person name="Wiebenga A."/>
            <person name="De vries R.P."/>
            <person name="Grigoriev I.V."/>
            <person name="Mortensen U.H."/>
            <person name="Andersen M.R."/>
            <person name="Baker S.E."/>
        </authorList>
    </citation>
    <scope>NUCLEOTIDE SEQUENCE [LARGE SCALE GENOMIC DNA]</scope>
    <source>
        <strain evidence="10 11">CBS 114.80</strain>
    </source>
</reference>
<organism evidence="10 11">
    <name type="scientific">Aspergillus indologenus CBS 114.80</name>
    <dbReference type="NCBI Taxonomy" id="1450541"/>
    <lineage>
        <taxon>Eukaryota</taxon>
        <taxon>Fungi</taxon>
        <taxon>Dikarya</taxon>
        <taxon>Ascomycota</taxon>
        <taxon>Pezizomycotina</taxon>
        <taxon>Eurotiomycetes</taxon>
        <taxon>Eurotiomycetidae</taxon>
        <taxon>Eurotiales</taxon>
        <taxon>Aspergillaceae</taxon>
        <taxon>Aspergillus</taxon>
        <taxon>Aspergillus subgen. Circumdati</taxon>
    </lineage>
</organism>
<evidence type="ECO:0000256" key="6">
    <source>
        <dbReference type="ARBA" id="ARBA00022840"/>
    </source>
</evidence>
<dbReference type="SMART" id="SM00220">
    <property type="entry name" value="S_TKc"/>
    <property type="match status" value="1"/>
</dbReference>
<evidence type="ECO:0000313" key="10">
    <source>
        <dbReference type="EMBL" id="PYI35738.1"/>
    </source>
</evidence>
<name>A0A2V5IGA2_9EURO</name>
<dbReference type="PANTHER" id="PTHR47634">
    <property type="entry name" value="PROTEIN KINASE DOMAIN-CONTAINING PROTEIN-RELATED"/>
    <property type="match status" value="1"/>
</dbReference>
<dbReference type="EC" id="2.7.11.1" evidence="1"/>
<comment type="catalytic activity">
    <reaction evidence="7">
        <text>L-threonyl-[protein] + ATP = O-phospho-L-threonyl-[protein] + ADP + H(+)</text>
        <dbReference type="Rhea" id="RHEA:46608"/>
        <dbReference type="Rhea" id="RHEA-COMP:11060"/>
        <dbReference type="Rhea" id="RHEA-COMP:11605"/>
        <dbReference type="ChEBI" id="CHEBI:15378"/>
        <dbReference type="ChEBI" id="CHEBI:30013"/>
        <dbReference type="ChEBI" id="CHEBI:30616"/>
        <dbReference type="ChEBI" id="CHEBI:61977"/>
        <dbReference type="ChEBI" id="CHEBI:456216"/>
        <dbReference type="EC" id="2.7.11.1"/>
    </reaction>
</comment>
<evidence type="ECO:0000256" key="8">
    <source>
        <dbReference type="ARBA" id="ARBA00048679"/>
    </source>
</evidence>
<evidence type="ECO:0000256" key="2">
    <source>
        <dbReference type="ARBA" id="ARBA00022527"/>
    </source>
</evidence>
<gene>
    <name evidence="10" type="ORF">BP00DRAFT_483925</name>
</gene>
<dbReference type="GO" id="GO:0005524">
    <property type="term" value="F:ATP binding"/>
    <property type="evidence" value="ECO:0007669"/>
    <property type="project" value="UniProtKB-KW"/>
</dbReference>
<comment type="catalytic activity">
    <reaction evidence="8">
        <text>L-seryl-[protein] + ATP = O-phospho-L-seryl-[protein] + ADP + H(+)</text>
        <dbReference type="Rhea" id="RHEA:17989"/>
        <dbReference type="Rhea" id="RHEA-COMP:9863"/>
        <dbReference type="Rhea" id="RHEA-COMP:11604"/>
        <dbReference type="ChEBI" id="CHEBI:15378"/>
        <dbReference type="ChEBI" id="CHEBI:29999"/>
        <dbReference type="ChEBI" id="CHEBI:30616"/>
        <dbReference type="ChEBI" id="CHEBI:83421"/>
        <dbReference type="ChEBI" id="CHEBI:456216"/>
        <dbReference type="EC" id="2.7.11.1"/>
    </reaction>
</comment>
<dbReference type="InterPro" id="IPR011009">
    <property type="entry name" value="Kinase-like_dom_sf"/>
</dbReference>
<protein>
    <recommendedName>
        <fullName evidence="1">non-specific serine/threonine protein kinase</fullName>
        <ecNumber evidence="1">2.7.11.1</ecNumber>
    </recommendedName>
</protein>
<proteinExistence type="predicted"/>
<sequence length="420" mass="48307">MLLTRASIFRPSPRLSRHFFSRRPLFQRPASSVRNFSQSNPPPLDPTERLEEETLPWYSPTEFYSVKIGEVFQSRYRVIGKLGYGGYSTVWLCRDLQKHEYVTLKVFERNSAEAQREVETYHHLNTLGTTDHVGAQLIRKELDSFQVTSKEGSFGCLVHPALGISLYGFRTQLRAKVLPESIVKMALIHLLLALDYLHTEAGIVHTDIQGKNIMMAIGDPSILAEFEEEEKSSPSLRKSVGDRVIYASRKLRKTKHHGRPMLCDFGQARRGSDTYRGDIQPYIYRAPEVILRMPWNEKADIWNVGLLTWDLFEPGHLFYGRDPGKKKSDTHHIADMIAIMGAPPKEMTQNSAYATEFFDDKGGWKGAIKIPSISLETLEENLEGEPRLLFLQFLRKMLQWKPEERMSARELLDDPWLRSP</sequence>
<keyword evidence="11" id="KW-1185">Reference proteome</keyword>
<dbReference type="GO" id="GO:0004674">
    <property type="term" value="F:protein serine/threonine kinase activity"/>
    <property type="evidence" value="ECO:0007669"/>
    <property type="project" value="UniProtKB-KW"/>
</dbReference>
<dbReference type="Pfam" id="PF00069">
    <property type="entry name" value="Pkinase"/>
    <property type="match status" value="1"/>
</dbReference>
<evidence type="ECO:0000313" key="11">
    <source>
        <dbReference type="Proteomes" id="UP000248817"/>
    </source>
</evidence>
<evidence type="ECO:0000256" key="5">
    <source>
        <dbReference type="ARBA" id="ARBA00022777"/>
    </source>
</evidence>
<dbReference type="InterPro" id="IPR051334">
    <property type="entry name" value="SRPK"/>
</dbReference>
<evidence type="ECO:0000256" key="7">
    <source>
        <dbReference type="ARBA" id="ARBA00047899"/>
    </source>
</evidence>
<accession>A0A2V5IGA2</accession>
<keyword evidence="5 10" id="KW-0418">Kinase</keyword>
<dbReference type="Gene3D" id="3.30.200.20">
    <property type="entry name" value="Phosphorylase Kinase, domain 1"/>
    <property type="match status" value="1"/>
</dbReference>
<dbReference type="PANTHER" id="PTHR47634:SF9">
    <property type="entry name" value="PROTEIN KINASE DOMAIN-CONTAINING PROTEIN-RELATED"/>
    <property type="match status" value="1"/>
</dbReference>